<evidence type="ECO:0000256" key="4">
    <source>
        <dbReference type="ARBA" id="ARBA00022692"/>
    </source>
</evidence>
<organism evidence="8 9">
    <name type="scientific">Anaerococcus nagyae</name>
    <dbReference type="NCBI Taxonomy" id="1755241"/>
    <lineage>
        <taxon>Bacteria</taxon>
        <taxon>Bacillati</taxon>
        <taxon>Bacillota</taxon>
        <taxon>Tissierellia</taxon>
        <taxon>Tissierellales</taxon>
        <taxon>Peptoniphilaceae</taxon>
        <taxon>Anaerococcus</taxon>
    </lineage>
</organism>
<keyword evidence="6 7" id="KW-0472">Membrane</keyword>
<comment type="subcellular location">
    <subcellularLocation>
        <location evidence="1">Cell membrane</location>
        <topology evidence="1">Multi-pass membrane protein</topology>
    </subcellularLocation>
</comment>
<evidence type="ECO:0000313" key="9">
    <source>
        <dbReference type="Proteomes" id="UP000261011"/>
    </source>
</evidence>
<dbReference type="GO" id="GO:0015109">
    <property type="term" value="F:chromate transmembrane transporter activity"/>
    <property type="evidence" value="ECO:0007669"/>
    <property type="project" value="InterPro"/>
</dbReference>
<evidence type="ECO:0000256" key="7">
    <source>
        <dbReference type="SAM" id="Phobius"/>
    </source>
</evidence>
<protein>
    <submittedName>
        <fullName evidence="8">Chromate transporter</fullName>
    </submittedName>
</protein>
<evidence type="ECO:0000256" key="5">
    <source>
        <dbReference type="ARBA" id="ARBA00022989"/>
    </source>
</evidence>
<keyword evidence="5 7" id="KW-1133">Transmembrane helix</keyword>
<dbReference type="GO" id="GO:0005886">
    <property type="term" value="C:plasma membrane"/>
    <property type="evidence" value="ECO:0007669"/>
    <property type="project" value="UniProtKB-SubCell"/>
</dbReference>
<evidence type="ECO:0000256" key="6">
    <source>
        <dbReference type="ARBA" id="ARBA00023136"/>
    </source>
</evidence>
<dbReference type="Proteomes" id="UP000261011">
    <property type="component" value="Unassembled WGS sequence"/>
</dbReference>
<evidence type="ECO:0000313" key="8">
    <source>
        <dbReference type="EMBL" id="RGB78108.1"/>
    </source>
</evidence>
<feature type="transmembrane region" description="Helical" evidence="7">
    <location>
        <begin position="139"/>
        <end position="160"/>
    </location>
</feature>
<name>A0A3E2TL58_9FIRM</name>
<dbReference type="PANTHER" id="PTHR43663:SF1">
    <property type="entry name" value="CHROMATE TRANSPORTER"/>
    <property type="match status" value="1"/>
</dbReference>
<keyword evidence="4 7" id="KW-0812">Transmembrane</keyword>
<dbReference type="EMBL" id="QVEU01000001">
    <property type="protein sequence ID" value="RGB78108.1"/>
    <property type="molecule type" value="Genomic_DNA"/>
</dbReference>
<dbReference type="InterPro" id="IPR003370">
    <property type="entry name" value="Chromate_transpt"/>
</dbReference>
<feature type="transmembrane region" description="Helical" evidence="7">
    <location>
        <begin position="75"/>
        <end position="97"/>
    </location>
</feature>
<comment type="similarity">
    <text evidence="2">Belongs to the chromate ion transporter (CHR) (TC 2.A.51) family.</text>
</comment>
<evidence type="ECO:0000256" key="1">
    <source>
        <dbReference type="ARBA" id="ARBA00004651"/>
    </source>
</evidence>
<comment type="caution">
    <text evidence="8">The sequence shown here is derived from an EMBL/GenBank/DDBJ whole genome shotgun (WGS) entry which is preliminary data.</text>
</comment>
<feature type="transmembrane region" description="Helical" evidence="7">
    <location>
        <begin position="167"/>
        <end position="184"/>
    </location>
</feature>
<reference evidence="8 9" key="1">
    <citation type="submission" date="2018-08" db="EMBL/GenBank/DDBJ databases">
        <title>A genome reference for cultivated species of the human gut microbiota.</title>
        <authorList>
            <person name="Zou Y."/>
            <person name="Xue W."/>
            <person name="Luo G."/>
        </authorList>
    </citation>
    <scope>NUCLEOTIDE SEQUENCE [LARGE SCALE GENOMIC DNA]</scope>
    <source>
        <strain evidence="8 9">OF01-3</strain>
    </source>
</reference>
<keyword evidence="3" id="KW-1003">Cell membrane</keyword>
<feature type="transmembrane region" description="Helical" evidence="7">
    <location>
        <begin position="109"/>
        <end position="133"/>
    </location>
</feature>
<dbReference type="InterPro" id="IPR052518">
    <property type="entry name" value="CHR_Transporter"/>
</dbReference>
<sequence length="185" mass="20396">MLIKLFLSFLKIGLFSFGGGYAALPLIQEQVVDINQWLSLNEFNDLITISQMTPGPIAINSATFVGTRIAGFPGAMAATFGCVLPSALIVGTISYFYKKYSDLDAISNVLYFLRPAIVSMILMAGISILRTAFFNTNTIAFNNLDWLMFIIFGLSLFAMFKLKTDPIKIMLASGIIYLLISIVFM</sequence>
<dbReference type="AlphaFoldDB" id="A0A3E2TL58"/>
<dbReference type="PANTHER" id="PTHR43663">
    <property type="entry name" value="CHROMATE TRANSPORT PROTEIN-RELATED"/>
    <property type="match status" value="1"/>
</dbReference>
<dbReference type="OrthoDB" id="9788907at2"/>
<dbReference type="RefSeq" id="WP_117520312.1">
    <property type="nucleotide sequence ID" value="NZ_AP031484.1"/>
</dbReference>
<keyword evidence="9" id="KW-1185">Reference proteome</keyword>
<accession>A0A3E2TL58</accession>
<evidence type="ECO:0000256" key="2">
    <source>
        <dbReference type="ARBA" id="ARBA00005262"/>
    </source>
</evidence>
<evidence type="ECO:0000256" key="3">
    <source>
        <dbReference type="ARBA" id="ARBA00022475"/>
    </source>
</evidence>
<proteinExistence type="inferred from homology"/>
<dbReference type="Pfam" id="PF02417">
    <property type="entry name" value="Chromate_transp"/>
    <property type="match status" value="1"/>
</dbReference>
<gene>
    <name evidence="8" type="ORF">DXA39_01250</name>
</gene>